<feature type="domain" description="Anti-sigma K factor RskA C-terminal" evidence="2">
    <location>
        <begin position="86"/>
        <end position="238"/>
    </location>
</feature>
<dbReference type="EMBL" id="MQVX01000001">
    <property type="protein sequence ID" value="PQJ15520.1"/>
    <property type="molecule type" value="Genomic_DNA"/>
</dbReference>
<dbReference type="AlphaFoldDB" id="A0A2S7T6H5"/>
<organism evidence="3 4">
    <name type="scientific">Aureicoccus marinus</name>
    <dbReference type="NCBI Taxonomy" id="754435"/>
    <lineage>
        <taxon>Bacteria</taxon>
        <taxon>Pseudomonadati</taxon>
        <taxon>Bacteroidota</taxon>
        <taxon>Flavobacteriia</taxon>
        <taxon>Flavobacteriales</taxon>
        <taxon>Flavobacteriaceae</taxon>
        <taxon>Aureicoccus</taxon>
    </lineage>
</organism>
<dbReference type="PANTHER" id="PTHR37461:SF1">
    <property type="entry name" value="ANTI-SIGMA-K FACTOR RSKA"/>
    <property type="match status" value="1"/>
</dbReference>
<dbReference type="GO" id="GO:0006417">
    <property type="term" value="P:regulation of translation"/>
    <property type="evidence" value="ECO:0007669"/>
    <property type="project" value="TreeGrafter"/>
</dbReference>
<evidence type="ECO:0000259" key="2">
    <source>
        <dbReference type="Pfam" id="PF10099"/>
    </source>
</evidence>
<evidence type="ECO:0000313" key="3">
    <source>
        <dbReference type="EMBL" id="PQJ15520.1"/>
    </source>
</evidence>
<dbReference type="Proteomes" id="UP000239366">
    <property type="component" value="Unassembled WGS sequence"/>
</dbReference>
<dbReference type="GO" id="GO:0005886">
    <property type="term" value="C:plasma membrane"/>
    <property type="evidence" value="ECO:0007669"/>
    <property type="project" value="InterPro"/>
</dbReference>
<keyword evidence="4" id="KW-1185">Reference proteome</keyword>
<feature type="transmembrane region" description="Helical" evidence="1">
    <location>
        <begin position="85"/>
        <end position="104"/>
    </location>
</feature>
<accession>A0A2S7T6H5</accession>
<evidence type="ECO:0000313" key="4">
    <source>
        <dbReference type="Proteomes" id="UP000239366"/>
    </source>
</evidence>
<sequence>MTKEEAIEQGYLEAYLLGELDSEKMEALESLLSRDLGLRNTLNTLEADFEKMAMDNAIEPPAHIRENLKKAIEQPKVRLPYRPDLWAAASLALLFAITAFSLFLRWQSTQEELEILQQDNLFVRSELEEIRSKNLEQEVILERVASPEVVPVFLRGNQRLTSFKIVAYLDEASGQVWINTADIPSPPEGRSYQMWGDVDDHMVSMGVVKPEGDWQAMTYLPEASSLNVTLEPEGGSEEASVDQLLAQTIIP</sequence>
<evidence type="ECO:0000256" key="1">
    <source>
        <dbReference type="SAM" id="Phobius"/>
    </source>
</evidence>
<dbReference type="InterPro" id="IPR051474">
    <property type="entry name" value="Anti-sigma-K/W_factor"/>
</dbReference>
<keyword evidence="1" id="KW-1133">Transmembrane helix</keyword>
<dbReference type="PANTHER" id="PTHR37461">
    <property type="entry name" value="ANTI-SIGMA-K FACTOR RSKA"/>
    <property type="match status" value="1"/>
</dbReference>
<reference evidence="4" key="1">
    <citation type="submission" date="2016-11" db="EMBL/GenBank/DDBJ databases">
        <title>Trade-off between light-utilization and light-protection in marine flavobacteria.</title>
        <authorList>
            <person name="Kumagai Y."/>
            <person name="Yoshizawa S."/>
            <person name="Kogure K."/>
        </authorList>
    </citation>
    <scope>NUCLEOTIDE SEQUENCE [LARGE SCALE GENOMIC DNA]</scope>
    <source>
        <strain evidence="4">SG-18</strain>
    </source>
</reference>
<keyword evidence="1" id="KW-0472">Membrane</keyword>
<comment type="caution">
    <text evidence="3">The sequence shown here is derived from an EMBL/GenBank/DDBJ whole genome shotgun (WGS) entry which is preliminary data.</text>
</comment>
<dbReference type="InterPro" id="IPR018764">
    <property type="entry name" value="RskA_C"/>
</dbReference>
<name>A0A2S7T6H5_9FLAO</name>
<dbReference type="RefSeq" id="WP_181044177.1">
    <property type="nucleotide sequence ID" value="NZ_MQVX01000001.1"/>
</dbReference>
<dbReference type="GO" id="GO:0016989">
    <property type="term" value="F:sigma factor antagonist activity"/>
    <property type="evidence" value="ECO:0007669"/>
    <property type="project" value="TreeGrafter"/>
</dbReference>
<gene>
    <name evidence="3" type="ORF">BST99_07015</name>
</gene>
<dbReference type="Pfam" id="PF10099">
    <property type="entry name" value="RskA_C"/>
    <property type="match status" value="1"/>
</dbReference>
<proteinExistence type="predicted"/>
<keyword evidence="1" id="KW-0812">Transmembrane</keyword>
<protein>
    <recommendedName>
        <fullName evidence="2">Anti-sigma K factor RskA C-terminal domain-containing protein</fullName>
    </recommendedName>
</protein>